<evidence type="ECO:0000313" key="2">
    <source>
        <dbReference type="EMBL" id="TNJ28548.1"/>
    </source>
</evidence>
<feature type="region of interest" description="Disordered" evidence="1">
    <location>
        <begin position="88"/>
        <end position="115"/>
    </location>
</feature>
<organism evidence="2 3">
    <name type="scientific">Giardia muris</name>
    <dbReference type="NCBI Taxonomy" id="5742"/>
    <lineage>
        <taxon>Eukaryota</taxon>
        <taxon>Metamonada</taxon>
        <taxon>Diplomonadida</taxon>
        <taxon>Hexamitidae</taxon>
        <taxon>Giardiinae</taxon>
        <taxon>Giardia</taxon>
    </lineage>
</organism>
<feature type="compositionally biased region" description="Polar residues" evidence="1">
    <location>
        <begin position="91"/>
        <end position="103"/>
    </location>
</feature>
<proteinExistence type="predicted"/>
<gene>
    <name evidence="2" type="ORF">GMRT_12712</name>
</gene>
<name>A0A4Z1SYH1_GIAMU</name>
<sequence length="164" mass="18388">MASPNDAQLETISAMITEAKELRLNKRHQHIINRFVAIESDLYYSFSHNSAGYLLLPSSEDSLFVSPLELAMEPCLERRFEFGEVMADSPAAQNEQSSGSTGRTDGESSCEGSTATNFRRETPHIFAKSRNPNEVRLHMQPLAFFSMWYTSLKASYDGGKDENP</sequence>
<comment type="caution">
    <text evidence="2">The sequence shown here is derived from an EMBL/GenBank/DDBJ whole genome shotgun (WGS) entry which is preliminary data.</text>
</comment>
<accession>A0A4Z1SYH1</accession>
<protein>
    <submittedName>
        <fullName evidence="2">Uncharacterized protein</fullName>
    </submittedName>
</protein>
<dbReference type="EMBL" id="VDLU01000002">
    <property type="protein sequence ID" value="TNJ28548.1"/>
    <property type="molecule type" value="Genomic_DNA"/>
</dbReference>
<evidence type="ECO:0000256" key="1">
    <source>
        <dbReference type="SAM" id="MobiDB-lite"/>
    </source>
</evidence>
<keyword evidence="3" id="KW-1185">Reference proteome</keyword>
<dbReference type="AlphaFoldDB" id="A0A4Z1SYH1"/>
<reference evidence="2 3" key="1">
    <citation type="submission" date="2019-05" db="EMBL/GenBank/DDBJ databases">
        <title>The compact genome of Giardia muris reveals important steps in the evolution of intestinal protozoan parasites.</title>
        <authorList>
            <person name="Xu F."/>
            <person name="Jimenez-Gonzalez A."/>
            <person name="Einarsson E."/>
            <person name="Astvaldsson A."/>
            <person name="Peirasmaki D."/>
            <person name="Eckmann L."/>
            <person name="Andersson J.O."/>
            <person name="Svard S.G."/>
            <person name="Jerlstrom-Hultqvist J."/>
        </authorList>
    </citation>
    <scope>NUCLEOTIDE SEQUENCE [LARGE SCALE GENOMIC DNA]</scope>
    <source>
        <strain evidence="2 3">Roberts-Thomson</strain>
    </source>
</reference>
<dbReference type="Proteomes" id="UP000315496">
    <property type="component" value="Chromosome 2"/>
</dbReference>
<evidence type="ECO:0000313" key="3">
    <source>
        <dbReference type="Proteomes" id="UP000315496"/>
    </source>
</evidence>
<dbReference type="OrthoDB" id="10248858at2759"/>
<dbReference type="VEuPathDB" id="GiardiaDB:GMRT_12712"/>